<feature type="compositionally biased region" description="Polar residues" evidence="2">
    <location>
        <begin position="399"/>
        <end position="410"/>
    </location>
</feature>
<dbReference type="EMBL" id="MNCJ02000320">
    <property type="protein sequence ID" value="KAF5805004.1"/>
    <property type="molecule type" value="Genomic_DNA"/>
</dbReference>
<evidence type="ECO:0000259" key="3">
    <source>
        <dbReference type="PROSITE" id="PS50102"/>
    </source>
</evidence>
<dbReference type="CDD" id="cd00590">
    <property type="entry name" value="RRM_SF"/>
    <property type="match status" value="1"/>
</dbReference>
<dbReference type="PROSITE" id="PS50102">
    <property type="entry name" value="RRM"/>
    <property type="match status" value="1"/>
</dbReference>
<reference evidence="4" key="2">
    <citation type="submission" date="2020-06" db="EMBL/GenBank/DDBJ databases">
        <title>Helianthus annuus Genome sequencing and assembly Release 2.</title>
        <authorList>
            <person name="Gouzy J."/>
            <person name="Langlade N."/>
            <person name="Munos S."/>
        </authorList>
    </citation>
    <scope>NUCLEOTIDE SEQUENCE</scope>
    <source>
        <tissue evidence="4">Leaves</tissue>
    </source>
</reference>
<feature type="compositionally biased region" description="Acidic residues" evidence="2">
    <location>
        <begin position="372"/>
        <end position="393"/>
    </location>
</feature>
<dbReference type="Gramene" id="mRNA:HanXRQr2_Chr05g0203821">
    <property type="protein sequence ID" value="CDS:HanXRQr2_Chr05g0203821.1"/>
    <property type="gene ID" value="HanXRQr2_Chr05g0203821"/>
</dbReference>
<evidence type="ECO:0000313" key="4">
    <source>
        <dbReference type="EMBL" id="KAF5805004.1"/>
    </source>
</evidence>
<dbReference type="InterPro" id="IPR012677">
    <property type="entry name" value="Nucleotide-bd_a/b_plait_sf"/>
</dbReference>
<dbReference type="Gene3D" id="3.30.70.330">
    <property type="match status" value="1"/>
</dbReference>
<dbReference type="InterPro" id="IPR035979">
    <property type="entry name" value="RBD_domain_sf"/>
</dbReference>
<dbReference type="AlphaFoldDB" id="A0A9K3IY45"/>
<feature type="region of interest" description="Disordered" evidence="2">
    <location>
        <begin position="126"/>
        <end position="160"/>
    </location>
</feature>
<evidence type="ECO:0000313" key="5">
    <source>
        <dbReference type="Proteomes" id="UP000215914"/>
    </source>
</evidence>
<organism evidence="4 5">
    <name type="scientific">Helianthus annuus</name>
    <name type="common">Common sunflower</name>
    <dbReference type="NCBI Taxonomy" id="4232"/>
    <lineage>
        <taxon>Eukaryota</taxon>
        <taxon>Viridiplantae</taxon>
        <taxon>Streptophyta</taxon>
        <taxon>Embryophyta</taxon>
        <taxon>Tracheophyta</taxon>
        <taxon>Spermatophyta</taxon>
        <taxon>Magnoliopsida</taxon>
        <taxon>eudicotyledons</taxon>
        <taxon>Gunneridae</taxon>
        <taxon>Pentapetalae</taxon>
        <taxon>asterids</taxon>
        <taxon>campanulids</taxon>
        <taxon>Asterales</taxon>
        <taxon>Asteraceae</taxon>
        <taxon>Asteroideae</taxon>
        <taxon>Heliantheae alliance</taxon>
        <taxon>Heliantheae</taxon>
        <taxon>Helianthus</taxon>
    </lineage>
</organism>
<dbReference type="GO" id="GO:0003723">
    <property type="term" value="F:RNA binding"/>
    <property type="evidence" value="ECO:0007669"/>
    <property type="project" value="UniProtKB-UniRule"/>
</dbReference>
<dbReference type="SUPFAM" id="SSF54928">
    <property type="entry name" value="RNA-binding domain, RBD"/>
    <property type="match status" value="1"/>
</dbReference>
<sequence>MASRIGREGGYDDGGPWSNVQYRKNRKSKGDGIEWTFLVQNLSDRVSRNLLWRAFQPFGYVSDVYVARKRDARGRCFGFVRYMGIVDVKETLLKLNTVKMFDMKVLVSLAKYDKDHKRFNYAPENLGQSAWRPKGNAQDGGQPQVEKQASGNTTSGPSYVQEGRSFADMLRRNNENQHNGAKVVNVKGKGSLYPLHCIGRSIIGDTKEVMSIGKVRLFLEEADLTDVGLSYVGGVTFLLTFKDKPIALECMNSHSALFNKIFSKFYLWTGEDIPFYRVATINIVGVPFIIRDSSIFDRIGGLFGEVIKQSEFSWQNEDNSLGSVSVLTHQKSRIEEAVVIKWNDKSIPVWVSESPGQYLNNLNCDLRLEDSDSELVSDSDPDESLEDEEDVEDGEIRPSNHSNVGNQEVHQSPVPELGENSPAGVKIDNPVGKDKSPVDQGSPFHEESPTFDVNMGNNVLHGEENMTADKVCNNEGDLGNRNGSIKKGGGYYGPNEPGPDVGVSQPNFELGEDGPTPIISLGKRNRDDRSPPSIGSMQGPSQKIFGMPNKSGSVSLDLNSPLVEVSGNEENAFEDLGAGGTDSLNQEVVEPVEVTVQAQESNEVRIEDANLRNEVEATVQVGAMIGVDLSGFLSATEELIVKEGEENCFR</sequence>
<name>A0A9K3IY45_HELAN</name>
<dbReference type="Proteomes" id="UP000215914">
    <property type="component" value="Unassembled WGS sequence"/>
</dbReference>
<dbReference type="Pfam" id="PF00076">
    <property type="entry name" value="RRM_1"/>
    <property type="match status" value="1"/>
</dbReference>
<keyword evidence="1" id="KW-0694">RNA-binding</keyword>
<accession>A0A9K3IY45</accession>
<feature type="region of interest" description="Disordered" evidence="2">
    <location>
        <begin position="372"/>
        <end position="452"/>
    </location>
</feature>
<dbReference type="SMART" id="SM00360">
    <property type="entry name" value="RRM"/>
    <property type="match status" value="1"/>
</dbReference>
<reference evidence="4" key="1">
    <citation type="journal article" date="2017" name="Nature">
        <title>The sunflower genome provides insights into oil metabolism, flowering and Asterid evolution.</title>
        <authorList>
            <person name="Badouin H."/>
            <person name="Gouzy J."/>
            <person name="Grassa C.J."/>
            <person name="Murat F."/>
            <person name="Staton S.E."/>
            <person name="Cottret L."/>
            <person name="Lelandais-Briere C."/>
            <person name="Owens G.L."/>
            <person name="Carrere S."/>
            <person name="Mayjonade B."/>
            <person name="Legrand L."/>
            <person name="Gill N."/>
            <person name="Kane N.C."/>
            <person name="Bowers J.E."/>
            <person name="Hubner S."/>
            <person name="Bellec A."/>
            <person name="Berard A."/>
            <person name="Berges H."/>
            <person name="Blanchet N."/>
            <person name="Boniface M.C."/>
            <person name="Brunel D."/>
            <person name="Catrice O."/>
            <person name="Chaidir N."/>
            <person name="Claudel C."/>
            <person name="Donnadieu C."/>
            <person name="Faraut T."/>
            <person name="Fievet G."/>
            <person name="Helmstetter N."/>
            <person name="King M."/>
            <person name="Knapp S.J."/>
            <person name="Lai Z."/>
            <person name="Le Paslier M.C."/>
            <person name="Lippi Y."/>
            <person name="Lorenzon L."/>
            <person name="Mandel J.R."/>
            <person name="Marage G."/>
            <person name="Marchand G."/>
            <person name="Marquand E."/>
            <person name="Bret-Mestries E."/>
            <person name="Morien E."/>
            <person name="Nambeesan S."/>
            <person name="Nguyen T."/>
            <person name="Pegot-Espagnet P."/>
            <person name="Pouilly N."/>
            <person name="Raftis F."/>
            <person name="Sallet E."/>
            <person name="Schiex T."/>
            <person name="Thomas J."/>
            <person name="Vandecasteele C."/>
            <person name="Vares D."/>
            <person name="Vear F."/>
            <person name="Vautrin S."/>
            <person name="Crespi M."/>
            <person name="Mangin B."/>
            <person name="Burke J.M."/>
            <person name="Salse J."/>
            <person name="Munos S."/>
            <person name="Vincourt P."/>
            <person name="Rieseberg L.H."/>
            <person name="Langlade N.B."/>
        </authorList>
    </citation>
    <scope>NUCLEOTIDE SEQUENCE</scope>
    <source>
        <tissue evidence="4">Leaves</tissue>
    </source>
</reference>
<protein>
    <submittedName>
        <fullName evidence="4">RNA recognition motif domain, nucleotide-binding alpha-beta plait domain superfamily</fullName>
    </submittedName>
</protein>
<comment type="caution">
    <text evidence="4">The sequence shown here is derived from an EMBL/GenBank/DDBJ whole genome shotgun (WGS) entry which is preliminary data.</text>
</comment>
<dbReference type="InterPro" id="IPR000504">
    <property type="entry name" value="RRM_dom"/>
</dbReference>
<feature type="compositionally biased region" description="Polar residues" evidence="2">
    <location>
        <begin position="139"/>
        <end position="158"/>
    </location>
</feature>
<proteinExistence type="predicted"/>
<feature type="domain" description="RRM" evidence="3">
    <location>
        <begin position="35"/>
        <end position="112"/>
    </location>
</feature>
<feature type="region of interest" description="Disordered" evidence="2">
    <location>
        <begin position="513"/>
        <end position="542"/>
    </location>
</feature>
<keyword evidence="5" id="KW-1185">Reference proteome</keyword>
<evidence type="ECO:0000256" key="1">
    <source>
        <dbReference type="PROSITE-ProRule" id="PRU00176"/>
    </source>
</evidence>
<evidence type="ECO:0000256" key="2">
    <source>
        <dbReference type="SAM" id="MobiDB-lite"/>
    </source>
</evidence>
<gene>
    <name evidence="4" type="ORF">HanXRQr2_Chr05g0203821</name>
</gene>